<comment type="caution">
    <text evidence="9">The sequence shown here is derived from an EMBL/GenBank/DDBJ whole genome shotgun (WGS) entry which is preliminary data.</text>
</comment>
<keyword evidence="2 8" id="KW-0808">Transferase</keyword>
<dbReference type="RefSeq" id="WP_071468564.1">
    <property type="nucleotide sequence ID" value="NZ_MEHT01000007.1"/>
</dbReference>
<evidence type="ECO:0000313" key="10">
    <source>
        <dbReference type="Proteomes" id="UP000249364"/>
    </source>
</evidence>
<organism evidence="9 10">
    <name type="scientific">Roseinatronobacter thiooxidans</name>
    <dbReference type="NCBI Taxonomy" id="121821"/>
    <lineage>
        <taxon>Bacteria</taxon>
        <taxon>Pseudomonadati</taxon>
        <taxon>Pseudomonadota</taxon>
        <taxon>Alphaproteobacteria</taxon>
        <taxon>Rhodobacterales</taxon>
        <taxon>Paracoccaceae</taxon>
        <taxon>Roseinatronobacter</taxon>
    </lineage>
</organism>
<evidence type="ECO:0000313" key="9">
    <source>
        <dbReference type="EMBL" id="PZX46270.1"/>
    </source>
</evidence>
<comment type="similarity">
    <text evidence="1 8">Belongs to the SELO family.</text>
</comment>
<evidence type="ECO:0000256" key="2">
    <source>
        <dbReference type="ARBA" id="ARBA00022679"/>
    </source>
</evidence>
<keyword evidence="4 8" id="KW-0479">Metal-binding</keyword>
<feature type="binding site" evidence="8">
    <location>
        <position position="261"/>
    </location>
    <ligand>
        <name>Mg(2+)</name>
        <dbReference type="ChEBI" id="CHEBI:18420"/>
    </ligand>
</feature>
<dbReference type="EC" id="2.7.7.-" evidence="8"/>
<feature type="binding site" evidence="8">
    <location>
        <position position="182"/>
    </location>
    <ligand>
        <name>ATP</name>
        <dbReference type="ChEBI" id="CHEBI:30616"/>
    </ligand>
</feature>
<keyword evidence="6 8" id="KW-0067">ATP-binding</keyword>
<dbReference type="NCBIfam" id="NF000658">
    <property type="entry name" value="PRK00029.1"/>
    <property type="match status" value="1"/>
</dbReference>
<dbReference type="GO" id="GO:0030145">
    <property type="term" value="F:manganese ion binding"/>
    <property type="evidence" value="ECO:0007669"/>
    <property type="project" value="UniProtKB-UniRule"/>
</dbReference>
<evidence type="ECO:0000256" key="6">
    <source>
        <dbReference type="ARBA" id="ARBA00022840"/>
    </source>
</evidence>
<feature type="binding site" evidence="8">
    <location>
        <position position="111"/>
    </location>
    <ligand>
        <name>ATP</name>
        <dbReference type="ChEBI" id="CHEBI:30616"/>
    </ligand>
</feature>
<comment type="catalytic activity">
    <reaction evidence="8">
        <text>L-tyrosyl-[protein] + UTP = O-(5'-uridylyl)-L-tyrosyl-[protein] + diphosphate</text>
        <dbReference type="Rhea" id="RHEA:83887"/>
        <dbReference type="Rhea" id="RHEA-COMP:10136"/>
        <dbReference type="Rhea" id="RHEA-COMP:20238"/>
        <dbReference type="ChEBI" id="CHEBI:33019"/>
        <dbReference type="ChEBI" id="CHEBI:46398"/>
        <dbReference type="ChEBI" id="CHEBI:46858"/>
        <dbReference type="ChEBI" id="CHEBI:90602"/>
    </reaction>
</comment>
<comment type="catalytic activity">
    <reaction evidence="8">
        <text>L-histidyl-[protein] + UTP = N(tele)-(5'-uridylyl)-L-histidyl-[protein] + diphosphate</text>
        <dbReference type="Rhea" id="RHEA:83891"/>
        <dbReference type="Rhea" id="RHEA-COMP:9745"/>
        <dbReference type="Rhea" id="RHEA-COMP:20239"/>
        <dbReference type="ChEBI" id="CHEBI:29979"/>
        <dbReference type="ChEBI" id="CHEBI:33019"/>
        <dbReference type="ChEBI" id="CHEBI:46398"/>
        <dbReference type="ChEBI" id="CHEBI:233474"/>
    </reaction>
</comment>
<feature type="binding site" evidence="8">
    <location>
        <position position="175"/>
    </location>
    <ligand>
        <name>ATP</name>
        <dbReference type="ChEBI" id="CHEBI:30616"/>
    </ligand>
</feature>
<gene>
    <name evidence="8" type="primary">ydiU</name>
    <name evidence="8" type="synonym">selO</name>
    <name evidence="9" type="ORF">LY56_01243</name>
</gene>
<comment type="catalytic activity">
    <reaction evidence="8">
        <text>L-tyrosyl-[protein] + ATP = O-(5'-adenylyl)-L-tyrosyl-[protein] + diphosphate</text>
        <dbReference type="Rhea" id="RHEA:54288"/>
        <dbReference type="Rhea" id="RHEA-COMP:10136"/>
        <dbReference type="Rhea" id="RHEA-COMP:13846"/>
        <dbReference type="ChEBI" id="CHEBI:30616"/>
        <dbReference type="ChEBI" id="CHEBI:33019"/>
        <dbReference type="ChEBI" id="CHEBI:46858"/>
        <dbReference type="ChEBI" id="CHEBI:83624"/>
        <dbReference type="EC" id="2.7.7.108"/>
    </reaction>
</comment>
<sequence>MSLSISFDNSYAQELTGLYLPWQGQEWPDPQVLVLNETLATALGLDPDALRSPEGVGMLSGHALPDTARPLAQAYAGHQFGGFSAQLGDGRAILLGEVVDPHGARWDLHLKGSGRTPFARGGDGRAVLGPVLREYLISEAMAALGVPTTRTLAACTTGDRVLRQFGMEPGAVLARIASSHIRVGTFQYFAARGEKDKLSLLLEYAIARHDPDLTGVEDAALRFLERVGQRQAKLVAQWMGLGFIHGVMNTDNSTISGETIDYGPCAFMDRYDPAVVFSSIDQMGRYAYGNQPTIMLWNLARLAEALLGLIDPHEERAIALASPVIEAARETYQQEWLAVFAHKLGLAQVDAALIEDMHTLWQGQDVDFTSFFRALPSALRGDAGPVSALFKDASGLEAWLSRYRSALADPDAAADALEARNPVYIPRNHLVEEALEAASARGDMAPFHALLERVQNPYRAVAGMEHFARPAPADAAAIVTYCGT</sequence>
<dbReference type="PANTHER" id="PTHR32057:SF14">
    <property type="entry name" value="PROTEIN ADENYLYLTRANSFERASE SELO, MITOCHONDRIAL"/>
    <property type="match status" value="1"/>
</dbReference>
<keyword evidence="7 8" id="KW-0460">Magnesium</keyword>
<accession>A0A2W7QJY0</accession>
<dbReference type="AlphaFoldDB" id="A0A2W7QJY0"/>
<comment type="function">
    <text evidence="8">Nucleotidyltransferase involved in the post-translational modification of proteins. It can catalyze the addition of adenosine monophosphate (AMP) or uridine monophosphate (UMP) to a protein, resulting in modifications known as AMPylation and UMPylation.</text>
</comment>
<comment type="cofactor">
    <cofactor evidence="8">
        <name>Mg(2+)</name>
        <dbReference type="ChEBI" id="CHEBI:18420"/>
    </cofactor>
    <cofactor evidence="8">
        <name>Mn(2+)</name>
        <dbReference type="ChEBI" id="CHEBI:29035"/>
    </cofactor>
</comment>
<feature type="binding site" evidence="8">
    <location>
        <position position="90"/>
    </location>
    <ligand>
        <name>ATP</name>
        <dbReference type="ChEBI" id="CHEBI:30616"/>
    </ligand>
</feature>
<dbReference type="OrthoDB" id="9776281at2"/>
<dbReference type="EMBL" id="QKZQ01000004">
    <property type="protein sequence ID" value="PZX46270.1"/>
    <property type="molecule type" value="Genomic_DNA"/>
</dbReference>
<evidence type="ECO:0000256" key="4">
    <source>
        <dbReference type="ARBA" id="ARBA00022723"/>
    </source>
</evidence>
<feature type="binding site" evidence="8">
    <location>
        <position position="252"/>
    </location>
    <ligand>
        <name>Mg(2+)</name>
        <dbReference type="ChEBI" id="CHEBI:18420"/>
    </ligand>
</feature>
<evidence type="ECO:0000256" key="5">
    <source>
        <dbReference type="ARBA" id="ARBA00022741"/>
    </source>
</evidence>
<feature type="binding site" evidence="8">
    <location>
        <position position="123"/>
    </location>
    <ligand>
        <name>ATP</name>
        <dbReference type="ChEBI" id="CHEBI:30616"/>
    </ligand>
</feature>
<protein>
    <recommendedName>
        <fullName evidence="8">Protein nucleotidyltransferase YdiU</fullName>
        <ecNumber evidence="8">2.7.7.-</ecNumber>
    </recommendedName>
    <alternativeName>
        <fullName evidence="8">Protein adenylyltransferase YdiU</fullName>
        <ecNumber evidence="8">2.7.7.108</ecNumber>
    </alternativeName>
    <alternativeName>
        <fullName evidence="8">Protein uridylyltransferase YdiU</fullName>
        <ecNumber evidence="8">2.7.7.-</ecNumber>
    </alternativeName>
</protein>
<keyword evidence="5 8" id="KW-0547">Nucleotide-binding</keyword>
<feature type="binding site" evidence="8">
    <location>
        <position position="124"/>
    </location>
    <ligand>
        <name>ATP</name>
        <dbReference type="ChEBI" id="CHEBI:30616"/>
    </ligand>
</feature>
<dbReference type="GO" id="GO:0000287">
    <property type="term" value="F:magnesium ion binding"/>
    <property type="evidence" value="ECO:0007669"/>
    <property type="project" value="UniProtKB-UniRule"/>
</dbReference>
<feature type="active site" description="Proton acceptor" evidence="8">
    <location>
        <position position="251"/>
    </location>
</feature>
<feature type="binding site" evidence="8">
    <location>
        <position position="88"/>
    </location>
    <ligand>
        <name>ATP</name>
        <dbReference type="ChEBI" id="CHEBI:30616"/>
    </ligand>
</feature>
<dbReference type="GO" id="GO:0070733">
    <property type="term" value="F:AMPylase activity"/>
    <property type="evidence" value="ECO:0007669"/>
    <property type="project" value="UniProtKB-EC"/>
</dbReference>
<dbReference type="GO" id="GO:0005524">
    <property type="term" value="F:ATP binding"/>
    <property type="evidence" value="ECO:0007669"/>
    <property type="project" value="UniProtKB-UniRule"/>
</dbReference>
<dbReference type="Pfam" id="PF02696">
    <property type="entry name" value="SelO"/>
    <property type="match status" value="1"/>
</dbReference>
<comment type="catalytic activity">
    <reaction evidence="8">
        <text>L-threonyl-[protein] + ATP = 3-O-(5'-adenylyl)-L-threonyl-[protein] + diphosphate</text>
        <dbReference type="Rhea" id="RHEA:54292"/>
        <dbReference type="Rhea" id="RHEA-COMP:11060"/>
        <dbReference type="Rhea" id="RHEA-COMP:13847"/>
        <dbReference type="ChEBI" id="CHEBI:30013"/>
        <dbReference type="ChEBI" id="CHEBI:30616"/>
        <dbReference type="ChEBI" id="CHEBI:33019"/>
        <dbReference type="ChEBI" id="CHEBI:138113"/>
        <dbReference type="EC" id="2.7.7.108"/>
    </reaction>
</comment>
<dbReference type="PANTHER" id="PTHR32057">
    <property type="entry name" value="PROTEIN ADENYLYLTRANSFERASE SELO, MITOCHONDRIAL"/>
    <property type="match status" value="1"/>
</dbReference>
<comment type="catalytic activity">
    <reaction evidence="8">
        <text>L-seryl-[protein] + UTP = O-(5'-uridylyl)-L-seryl-[protein] + diphosphate</text>
        <dbReference type="Rhea" id="RHEA:64604"/>
        <dbReference type="Rhea" id="RHEA-COMP:9863"/>
        <dbReference type="Rhea" id="RHEA-COMP:16635"/>
        <dbReference type="ChEBI" id="CHEBI:29999"/>
        <dbReference type="ChEBI" id="CHEBI:33019"/>
        <dbReference type="ChEBI" id="CHEBI:46398"/>
        <dbReference type="ChEBI" id="CHEBI:156051"/>
    </reaction>
</comment>
<evidence type="ECO:0000256" key="1">
    <source>
        <dbReference type="ARBA" id="ARBA00009747"/>
    </source>
</evidence>
<evidence type="ECO:0000256" key="7">
    <source>
        <dbReference type="ARBA" id="ARBA00022842"/>
    </source>
</evidence>
<dbReference type="InterPro" id="IPR003846">
    <property type="entry name" value="SelO"/>
</dbReference>
<dbReference type="STRING" id="121821.GCA_001870675_01841"/>
<keyword evidence="3 8" id="KW-0548">Nucleotidyltransferase</keyword>
<comment type="catalytic activity">
    <reaction evidence="8">
        <text>L-seryl-[protein] + ATP = 3-O-(5'-adenylyl)-L-seryl-[protein] + diphosphate</text>
        <dbReference type="Rhea" id="RHEA:58120"/>
        <dbReference type="Rhea" id="RHEA-COMP:9863"/>
        <dbReference type="Rhea" id="RHEA-COMP:15073"/>
        <dbReference type="ChEBI" id="CHEBI:29999"/>
        <dbReference type="ChEBI" id="CHEBI:30616"/>
        <dbReference type="ChEBI" id="CHEBI:33019"/>
        <dbReference type="ChEBI" id="CHEBI:142516"/>
        <dbReference type="EC" id="2.7.7.108"/>
    </reaction>
</comment>
<evidence type="ECO:0000256" key="8">
    <source>
        <dbReference type="HAMAP-Rule" id="MF_00692"/>
    </source>
</evidence>
<dbReference type="HAMAP" id="MF_00692">
    <property type="entry name" value="SelO"/>
    <property type="match status" value="1"/>
</dbReference>
<dbReference type="EC" id="2.7.7.108" evidence="8"/>
<evidence type="ECO:0000256" key="3">
    <source>
        <dbReference type="ARBA" id="ARBA00022695"/>
    </source>
</evidence>
<reference evidence="9 10" key="1">
    <citation type="submission" date="2018-06" db="EMBL/GenBank/DDBJ databases">
        <title>Genomic Encyclopedia of Archaeal and Bacterial Type Strains, Phase II (KMG-II): from individual species to whole genera.</title>
        <authorList>
            <person name="Goeker M."/>
        </authorList>
    </citation>
    <scope>NUCLEOTIDE SEQUENCE [LARGE SCALE GENOMIC DNA]</scope>
    <source>
        <strain evidence="9 10">DSM 13087</strain>
    </source>
</reference>
<keyword evidence="10" id="KW-1185">Reference proteome</keyword>
<keyword evidence="8" id="KW-0464">Manganese</keyword>
<proteinExistence type="inferred from homology"/>
<feature type="binding site" evidence="8">
    <location>
        <position position="261"/>
    </location>
    <ligand>
        <name>ATP</name>
        <dbReference type="ChEBI" id="CHEBI:30616"/>
    </ligand>
</feature>
<name>A0A2W7QJY0_9RHOB</name>
<feature type="binding site" evidence="8">
    <location>
        <position position="91"/>
    </location>
    <ligand>
        <name>ATP</name>
        <dbReference type="ChEBI" id="CHEBI:30616"/>
    </ligand>
</feature>
<dbReference type="Proteomes" id="UP000249364">
    <property type="component" value="Unassembled WGS sequence"/>
</dbReference>